<feature type="domain" description="Tyrosine specific protein phosphatases" evidence="4">
    <location>
        <begin position="167"/>
        <end position="238"/>
    </location>
</feature>
<dbReference type="EMBL" id="AFYH01178298">
    <property type="status" value="NOT_ANNOTATED_CDS"/>
    <property type="molecule type" value="Genomic_DNA"/>
</dbReference>
<evidence type="ECO:0000313" key="6">
    <source>
        <dbReference type="Proteomes" id="UP000008672"/>
    </source>
</evidence>
<dbReference type="InterPro" id="IPR003595">
    <property type="entry name" value="Tyr_Pase_cat"/>
</dbReference>
<evidence type="ECO:0000256" key="2">
    <source>
        <dbReference type="ARBA" id="ARBA00022912"/>
    </source>
</evidence>
<dbReference type="GeneTree" id="ENSGT00940000153617"/>
<keyword evidence="2" id="KW-0904">Protein phosphatase</keyword>
<reference evidence="5" key="3">
    <citation type="submission" date="2025-09" db="UniProtKB">
        <authorList>
            <consortium name="Ensembl"/>
        </authorList>
    </citation>
    <scope>IDENTIFICATION</scope>
</reference>
<dbReference type="PROSITE" id="PS50056">
    <property type="entry name" value="TYR_PHOSPHATASE_2"/>
    <property type="match status" value="2"/>
</dbReference>
<dbReference type="InterPro" id="IPR016130">
    <property type="entry name" value="Tyr_Pase_AS"/>
</dbReference>
<reference evidence="6" key="1">
    <citation type="submission" date="2011-08" db="EMBL/GenBank/DDBJ databases">
        <title>The draft genome of Latimeria chalumnae.</title>
        <authorList>
            <person name="Di Palma F."/>
            <person name="Alfoldi J."/>
            <person name="Johnson J."/>
            <person name="Berlin A."/>
            <person name="Gnerre S."/>
            <person name="Jaffe D."/>
            <person name="MacCallum I."/>
            <person name="Young S."/>
            <person name="Walker B.J."/>
            <person name="Lander E."/>
            <person name="Lindblad-Toh K."/>
        </authorList>
    </citation>
    <scope>NUCLEOTIDE SEQUENCE [LARGE SCALE GENOMIC DNA]</scope>
    <source>
        <strain evidence="6">Wild caught</strain>
    </source>
</reference>
<dbReference type="GO" id="GO:0004725">
    <property type="term" value="F:protein tyrosine phosphatase activity"/>
    <property type="evidence" value="ECO:0007669"/>
    <property type="project" value="UniProtKB-EC"/>
</dbReference>
<dbReference type="EMBL" id="AFYH01178301">
    <property type="status" value="NOT_ANNOTATED_CDS"/>
    <property type="molecule type" value="Genomic_DNA"/>
</dbReference>
<dbReference type="STRING" id="7897.ENSLACP00000011020"/>
<evidence type="ECO:0000256" key="1">
    <source>
        <dbReference type="ARBA" id="ARBA00013064"/>
    </source>
</evidence>
<organism evidence="5 6">
    <name type="scientific">Latimeria chalumnae</name>
    <name type="common">Coelacanth</name>
    <dbReference type="NCBI Taxonomy" id="7897"/>
    <lineage>
        <taxon>Eukaryota</taxon>
        <taxon>Metazoa</taxon>
        <taxon>Chordata</taxon>
        <taxon>Craniata</taxon>
        <taxon>Vertebrata</taxon>
        <taxon>Euteleostomi</taxon>
        <taxon>Coelacanthiformes</taxon>
        <taxon>Coelacanthidae</taxon>
        <taxon>Latimeria</taxon>
    </lineage>
</organism>
<feature type="domain" description="Tyrosine-protein phosphatase" evidence="3">
    <location>
        <begin position="278"/>
        <end position="543"/>
    </location>
</feature>
<dbReference type="AlphaFoldDB" id="H3AMZ9"/>
<name>H3AMZ9_LATCH</name>
<dbReference type="InterPro" id="IPR000387">
    <property type="entry name" value="Tyr_Pase_dom"/>
</dbReference>
<dbReference type="EMBL" id="AFYH01178297">
    <property type="status" value="NOT_ANNOTATED_CDS"/>
    <property type="molecule type" value="Genomic_DNA"/>
</dbReference>
<dbReference type="PRINTS" id="PR00700">
    <property type="entry name" value="PRTYPHPHTASE"/>
</dbReference>
<dbReference type="Pfam" id="PF00102">
    <property type="entry name" value="Y_phosphatase"/>
    <property type="match status" value="2"/>
</dbReference>
<dbReference type="eggNOG" id="KOG4228">
    <property type="taxonomic scope" value="Eukaryota"/>
</dbReference>
<dbReference type="Ensembl" id="ENSLACT00000011103.1">
    <property type="protein sequence ID" value="ENSLACP00000011020.1"/>
    <property type="gene ID" value="ENSLACG00000009699.1"/>
</dbReference>
<dbReference type="SMART" id="SM00404">
    <property type="entry name" value="PTPc_motif"/>
    <property type="match status" value="2"/>
</dbReference>
<dbReference type="PANTHER" id="PTHR19134">
    <property type="entry name" value="RECEPTOR-TYPE TYROSINE-PROTEIN PHOSPHATASE"/>
    <property type="match status" value="1"/>
</dbReference>
<dbReference type="InterPro" id="IPR029021">
    <property type="entry name" value="Prot-tyrosine_phosphatase-like"/>
</dbReference>
<dbReference type="EMBL" id="AFYH01178296">
    <property type="status" value="NOT_ANNOTATED_CDS"/>
    <property type="molecule type" value="Genomic_DNA"/>
</dbReference>
<dbReference type="EMBL" id="AFYH01178299">
    <property type="status" value="NOT_ANNOTATED_CDS"/>
    <property type="molecule type" value="Genomic_DNA"/>
</dbReference>
<dbReference type="PROSITE" id="PS00383">
    <property type="entry name" value="TYR_PHOSPHATASE_1"/>
    <property type="match status" value="1"/>
</dbReference>
<keyword evidence="2" id="KW-0378">Hydrolase</keyword>
<dbReference type="PROSITE" id="PS50055">
    <property type="entry name" value="TYR_PHOSPHATASE_PTP"/>
    <property type="match status" value="2"/>
</dbReference>
<dbReference type="PANTHER" id="PTHR19134:SF550">
    <property type="entry name" value="PROTEIN-TYROSINE-PHOSPHATASE"/>
    <property type="match status" value="1"/>
</dbReference>
<dbReference type="Gene3D" id="3.90.190.10">
    <property type="entry name" value="Protein tyrosine phosphatase superfamily"/>
    <property type="match status" value="2"/>
</dbReference>
<dbReference type="EMBL" id="AFYH01178300">
    <property type="status" value="NOT_ANNOTATED_CDS"/>
    <property type="molecule type" value="Genomic_DNA"/>
</dbReference>
<evidence type="ECO:0000259" key="4">
    <source>
        <dbReference type="PROSITE" id="PS50056"/>
    </source>
</evidence>
<keyword evidence="6" id="KW-1185">Reference proteome</keyword>
<dbReference type="SMART" id="SM00194">
    <property type="entry name" value="PTPc"/>
    <property type="match status" value="2"/>
</dbReference>
<proteinExistence type="predicted"/>
<dbReference type="Proteomes" id="UP000008672">
    <property type="component" value="Unassembled WGS sequence"/>
</dbReference>
<dbReference type="InterPro" id="IPR050348">
    <property type="entry name" value="Protein-Tyr_Phosphatase"/>
</dbReference>
<dbReference type="InParanoid" id="H3AMZ9"/>
<evidence type="ECO:0000259" key="3">
    <source>
        <dbReference type="PROSITE" id="PS50055"/>
    </source>
</evidence>
<dbReference type="EMBL" id="AFYH01178295">
    <property type="status" value="NOT_ANNOTATED_CDS"/>
    <property type="molecule type" value="Genomic_DNA"/>
</dbReference>
<sequence>MPHDLQYDHFIASLPDNKLKNRYSNSIPYDHSRVVLDPSDSSEGDYINASYIDGYENPSSYIATQGPLSQTAADFWRMVWQENSSVIVMLTGLVEQEKVKCEQYWPEQMETYQGITVRLCDVQQTPQVIVRTLELEARGSAEKRTVSHFHYLPWPDHGLPKAPIGLVRFILQVNQSTSVEAGPVVVHCSAGIGRTGTFIALGYLLEMAKAEGKVNVFQCVRKMRKKRVNMVQTQGQYEFLYDALLEALLCEDTGISAQNIQLHIQGLEEVDSAELSGYAREFQKLEHFCTVYHPQECREALKPANKPKNRNLNILPAEDVRTTLMSLTNSDGLPAYINAIFLSNTSFPVLNVYGCTQPTLDEPGQGGWRYVCIVSSTSLTRNLSPIQILFLQSYPVFWPESGESQYGPFHVKLNSETGAAGFTVRTLTLTNTKNTRHRNVTVFLLQNWPMQEPVPESPRVILSMLEEVESRQQAEEDSHTLVTCWDGASRCGLFCAASVVCEQIREEGLVDVFQAVKTIRRSRPQLLRDPQQYRFCYEVAKTQLDGVVDSTSNEL</sequence>
<dbReference type="SUPFAM" id="SSF52799">
    <property type="entry name" value="(Phosphotyrosine protein) phosphatases II"/>
    <property type="match status" value="2"/>
</dbReference>
<feature type="domain" description="Tyrosine-protein phosphatase" evidence="3">
    <location>
        <begin position="12"/>
        <end position="247"/>
    </location>
</feature>
<dbReference type="EC" id="3.1.3.48" evidence="1"/>
<dbReference type="InterPro" id="IPR000242">
    <property type="entry name" value="PTP_cat"/>
</dbReference>
<evidence type="ECO:0000313" key="5">
    <source>
        <dbReference type="Ensembl" id="ENSLACP00000011020.1"/>
    </source>
</evidence>
<accession>H3AMZ9</accession>
<protein>
    <recommendedName>
        <fullName evidence="1">protein-tyrosine-phosphatase</fullName>
        <ecNumber evidence="1">3.1.3.48</ecNumber>
    </recommendedName>
</protein>
<feature type="domain" description="Tyrosine specific protein phosphatases" evidence="4">
    <location>
        <begin position="459"/>
        <end position="534"/>
    </location>
</feature>
<reference evidence="5" key="2">
    <citation type="submission" date="2025-08" db="UniProtKB">
        <authorList>
            <consortium name="Ensembl"/>
        </authorList>
    </citation>
    <scope>IDENTIFICATION</scope>
</reference>